<evidence type="ECO:0000256" key="16">
    <source>
        <dbReference type="ARBA" id="ARBA00049819"/>
    </source>
</evidence>
<evidence type="ECO:0000256" key="15">
    <source>
        <dbReference type="ARBA" id="ARBA00049803"/>
    </source>
</evidence>
<dbReference type="SUPFAM" id="SSF52540">
    <property type="entry name" value="P-loop containing nucleoside triphosphate hydrolases"/>
    <property type="match status" value="2"/>
</dbReference>
<dbReference type="Pfam" id="PF00271">
    <property type="entry name" value="Helicase_C"/>
    <property type="match status" value="1"/>
</dbReference>
<evidence type="ECO:0000256" key="2">
    <source>
        <dbReference type="ARBA" id="ARBA00017846"/>
    </source>
</evidence>
<feature type="domain" description="Helicase C-terminal" evidence="18">
    <location>
        <begin position="460"/>
        <end position="619"/>
    </location>
</feature>
<gene>
    <name evidence="19" type="ORF">METZ01_LOCUS40368</name>
</gene>
<comment type="similarity">
    <text evidence="1">Belongs to the helicase family. RecG subfamily.</text>
</comment>
<evidence type="ECO:0000256" key="4">
    <source>
        <dbReference type="ARBA" id="ARBA00022763"/>
    </source>
</evidence>
<dbReference type="InterPro" id="IPR014001">
    <property type="entry name" value="Helicase_ATP-bd"/>
</dbReference>
<comment type="catalytic activity">
    <reaction evidence="14">
        <text>ATP + H2O = ADP + phosphate + H(+)</text>
        <dbReference type="Rhea" id="RHEA:13065"/>
        <dbReference type="ChEBI" id="CHEBI:15377"/>
        <dbReference type="ChEBI" id="CHEBI:15378"/>
        <dbReference type="ChEBI" id="CHEBI:30616"/>
        <dbReference type="ChEBI" id="CHEBI:43474"/>
        <dbReference type="ChEBI" id="CHEBI:456216"/>
        <dbReference type="EC" id="5.6.2.4"/>
    </reaction>
</comment>
<dbReference type="CDD" id="cd04488">
    <property type="entry name" value="RecG_wedge_OBF"/>
    <property type="match status" value="1"/>
</dbReference>
<evidence type="ECO:0000256" key="14">
    <source>
        <dbReference type="ARBA" id="ARBA00048988"/>
    </source>
</evidence>
<dbReference type="SMART" id="SM00487">
    <property type="entry name" value="DEXDc"/>
    <property type="match status" value="1"/>
</dbReference>
<dbReference type="NCBIfam" id="TIGR00643">
    <property type="entry name" value="recG"/>
    <property type="match status" value="1"/>
</dbReference>
<evidence type="ECO:0000256" key="8">
    <source>
        <dbReference type="ARBA" id="ARBA00023125"/>
    </source>
</evidence>
<evidence type="ECO:0000256" key="9">
    <source>
        <dbReference type="ARBA" id="ARBA00023172"/>
    </source>
</evidence>
<keyword evidence="3" id="KW-0547">Nucleotide-binding</keyword>
<dbReference type="PROSITE" id="PS51192">
    <property type="entry name" value="HELICASE_ATP_BIND_1"/>
    <property type="match status" value="1"/>
</dbReference>
<dbReference type="GO" id="GO:0006281">
    <property type="term" value="P:DNA repair"/>
    <property type="evidence" value="ECO:0007669"/>
    <property type="project" value="UniProtKB-KW"/>
</dbReference>
<dbReference type="InterPro" id="IPR033454">
    <property type="entry name" value="RecG_wedge"/>
</dbReference>
<dbReference type="InterPro" id="IPR027417">
    <property type="entry name" value="P-loop_NTPase"/>
</dbReference>
<dbReference type="CDD" id="cd17992">
    <property type="entry name" value="DEXHc_RecG"/>
    <property type="match status" value="1"/>
</dbReference>
<dbReference type="AlphaFoldDB" id="A0A381R8J0"/>
<keyword evidence="4" id="KW-0227">DNA damage</keyword>
<evidence type="ECO:0000256" key="12">
    <source>
        <dbReference type="ARBA" id="ARBA00034617"/>
    </source>
</evidence>
<dbReference type="EC" id="5.6.2.4" evidence="13"/>
<proteinExistence type="inferred from homology"/>
<dbReference type="Pfam" id="PF19833">
    <property type="entry name" value="RecG_dom3_C"/>
    <property type="match status" value="1"/>
</dbReference>
<dbReference type="InterPro" id="IPR047112">
    <property type="entry name" value="RecG/Mfd"/>
</dbReference>
<dbReference type="InterPro" id="IPR012340">
    <property type="entry name" value="NA-bd_OB-fold"/>
</dbReference>
<reference evidence="19" key="1">
    <citation type="submission" date="2018-05" db="EMBL/GenBank/DDBJ databases">
        <authorList>
            <person name="Lanie J.A."/>
            <person name="Ng W.-L."/>
            <person name="Kazmierczak K.M."/>
            <person name="Andrzejewski T.M."/>
            <person name="Davidsen T.M."/>
            <person name="Wayne K.J."/>
            <person name="Tettelin H."/>
            <person name="Glass J.I."/>
            <person name="Rusch D."/>
            <person name="Podicherti R."/>
            <person name="Tsui H.-C.T."/>
            <person name="Winkler M.E."/>
        </authorList>
    </citation>
    <scope>NUCLEOTIDE SEQUENCE</scope>
</reference>
<evidence type="ECO:0000256" key="7">
    <source>
        <dbReference type="ARBA" id="ARBA00022840"/>
    </source>
</evidence>
<evidence type="ECO:0000259" key="18">
    <source>
        <dbReference type="PROSITE" id="PS51194"/>
    </source>
</evidence>
<dbReference type="Pfam" id="PF17191">
    <property type="entry name" value="RecG_wedge"/>
    <property type="match status" value="1"/>
</dbReference>
<comment type="catalytic activity">
    <reaction evidence="12">
        <text>Couples ATP hydrolysis with the unwinding of duplex DNA by translocating in the 3'-5' direction.</text>
        <dbReference type="EC" id="5.6.2.4"/>
    </reaction>
</comment>
<evidence type="ECO:0000256" key="3">
    <source>
        <dbReference type="ARBA" id="ARBA00022741"/>
    </source>
</evidence>
<keyword evidence="5" id="KW-0378">Hydrolase</keyword>
<organism evidence="19">
    <name type="scientific">marine metagenome</name>
    <dbReference type="NCBI Taxonomy" id="408172"/>
    <lineage>
        <taxon>unclassified sequences</taxon>
        <taxon>metagenomes</taxon>
        <taxon>ecological metagenomes</taxon>
    </lineage>
</organism>
<evidence type="ECO:0000256" key="13">
    <source>
        <dbReference type="ARBA" id="ARBA00034808"/>
    </source>
</evidence>
<evidence type="ECO:0000313" key="19">
    <source>
        <dbReference type="EMBL" id="SUZ87514.1"/>
    </source>
</evidence>
<dbReference type="NCBIfam" id="NF008165">
    <property type="entry name" value="PRK10917.1-3"/>
    <property type="match status" value="1"/>
</dbReference>
<dbReference type="Gene3D" id="2.40.50.140">
    <property type="entry name" value="Nucleic acid-binding proteins"/>
    <property type="match status" value="1"/>
</dbReference>
<keyword evidence="10" id="KW-0234">DNA repair</keyword>
<dbReference type="PANTHER" id="PTHR47964:SF1">
    <property type="entry name" value="ATP-DEPENDENT DNA HELICASE HOMOLOG RECG, CHLOROPLASTIC"/>
    <property type="match status" value="1"/>
</dbReference>
<accession>A0A381R8J0</accession>
<evidence type="ECO:0000256" key="5">
    <source>
        <dbReference type="ARBA" id="ARBA00022801"/>
    </source>
</evidence>
<dbReference type="PROSITE" id="PS51194">
    <property type="entry name" value="HELICASE_CTER"/>
    <property type="match status" value="1"/>
</dbReference>
<dbReference type="EMBL" id="UINC01001727">
    <property type="protein sequence ID" value="SUZ87514.1"/>
    <property type="molecule type" value="Genomic_DNA"/>
</dbReference>
<keyword evidence="7" id="KW-0067">ATP-binding</keyword>
<dbReference type="GO" id="GO:0016787">
    <property type="term" value="F:hydrolase activity"/>
    <property type="evidence" value="ECO:0007669"/>
    <property type="project" value="UniProtKB-KW"/>
</dbReference>
<dbReference type="NCBIfam" id="NF008168">
    <property type="entry name" value="PRK10917.2-2"/>
    <property type="match status" value="1"/>
</dbReference>
<evidence type="ECO:0000256" key="10">
    <source>
        <dbReference type="ARBA" id="ARBA00023204"/>
    </source>
</evidence>
<dbReference type="Gene3D" id="3.40.50.300">
    <property type="entry name" value="P-loop containing nucleotide triphosphate hydrolases"/>
    <property type="match status" value="2"/>
</dbReference>
<dbReference type="InterPro" id="IPR011545">
    <property type="entry name" value="DEAD/DEAH_box_helicase_dom"/>
</dbReference>
<dbReference type="GO" id="GO:0006310">
    <property type="term" value="P:DNA recombination"/>
    <property type="evidence" value="ECO:0007669"/>
    <property type="project" value="UniProtKB-KW"/>
</dbReference>
<keyword evidence="8" id="KW-0238">DNA-binding</keyword>
<protein>
    <recommendedName>
        <fullName evidence="2">ATP-dependent DNA helicase RecG</fullName>
        <ecNumber evidence="13">5.6.2.4</ecNumber>
    </recommendedName>
    <alternativeName>
        <fullName evidence="15">DNA branch migration protein RecG</fullName>
    </alternativeName>
    <alternativeName>
        <fullName evidence="16">Probable DNA 3'-5' helicase RecG</fullName>
    </alternativeName>
</protein>
<dbReference type="Pfam" id="PF00270">
    <property type="entry name" value="DEAD"/>
    <property type="match status" value="1"/>
</dbReference>
<dbReference type="GO" id="GO:0005524">
    <property type="term" value="F:ATP binding"/>
    <property type="evidence" value="ECO:0007669"/>
    <property type="project" value="UniProtKB-KW"/>
</dbReference>
<dbReference type="InterPro" id="IPR045562">
    <property type="entry name" value="RecG_dom3_C"/>
</dbReference>
<dbReference type="InterPro" id="IPR001650">
    <property type="entry name" value="Helicase_C-like"/>
</dbReference>
<keyword evidence="11" id="KW-0413">Isomerase</keyword>
<dbReference type="InterPro" id="IPR004609">
    <property type="entry name" value="ATP-dep_DNA_helicase_RecG"/>
</dbReference>
<evidence type="ECO:0000259" key="17">
    <source>
        <dbReference type="PROSITE" id="PS51192"/>
    </source>
</evidence>
<dbReference type="PANTHER" id="PTHR47964">
    <property type="entry name" value="ATP-DEPENDENT DNA HELICASE HOMOLOG RECG, CHLOROPLASTIC"/>
    <property type="match status" value="1"/>
</dbReference>
<feature type="domain" description="Helicase ATP-binding" evidence="17">
    <location>
        <begin position="279"/>
        <end position="441"/>
    </location>
</feature>
<evidence type="ECO:0000256" key="6">
    <source>
        <dbReference type="ARBA" id="ARBA00022806"/>
    </source>
</evidence>
<evidence type="ECO:0000256" key="1">
    <source>
        <dbReference type="ARBA" id="ARBA00007504"/>
    </source>
</evidence>
<name>A0A381R8J0_9ZZZZ</name>
<dbReference type="SMART" id="SM00490">
    <property type="entry name" value="HELICc"/>
    <property type="match status" value="1"/>
</dbReference>
<dbReference type="GO" id="GO:0043138">
    <property type="term" value="F:3'-5' DNA helicase activity"/>
    <property type="evidence" value="ECO:0007669"/>
    <property type="project" value="UniProtKB-EC"/>
</dbReference>
<sequence length="693" mass="77337">MTFSNLDRPVQFLKGVGPKRADALARMGIGSARDLLYHIPRRYDDASTITPIANLAVGLEVTVIGRVRSKGVIPTRTGLRIFQAVLEDDSGIITASWPGQPWLDRKLTKGDVLLASGPVKFFHGRQIQPREFITLSKDGDSEMGGRVFVSYPASEEVPQWVLRRIFESNLNKLLEWVPDDEYMSERERQKLGLTNLDEALSLIHRPGNLADAERGRRRLAFDELFHLQIVQAQARRKATELGPGIFHQRSNELIRPLHEALPFELTKAQARVLSEIYADMQLDRRMNRLLQGDVGAGKTIVALFAMLLAAEGGYQSALMAPTEILAEQHLRQVHSVLQPLGVNVVLLTGSLKGQKRDQALKAIESGSGQVIIGTHALIQDSVSFQNLGLLIVDEQHRFGVRQRMALLKRKNNRPDLLVMSATPIPRSLAMAFYGDLDLSILDELPPGRKPVKTELRAPAQRESVYKFVRTQIEEGRQAYLVYPLVSESDKLDLLAATEEFERLKLEVFPGSRLGLLHGQLPASEKYDTMSAFAGGDLDLLVATTVVEVGIDVPNASVMLIENAERFGLSQLHQLRGRVGRGPAKSHCILIAEPEGRARERLNIFRDSTDGFEIARADLRMRGQGDFFGSQQHGRDPILRFSDLIADEDLLVLAQKTARQIISADPDLEHIDHKRLSELIESRYQDRLAMFGVG</sequence>
<dbReference type="GO" id="GO:0003677">
    <property type="term" value="F:DNA binding"/>
    <property type="evidence" value="ECO:0007669"/>
    <property type="project" value="UniProtKB-KW"/>
</dbReference>
<keyword evidence="6" id="KW-0347">Helicase</keyword>
<dbReference type="SUPFAM" id="SSF50249">
    <property type="entry name" value="Nucleic acid-binding proteins"/>
    <property type="match status" value="1"/>
</dbReference>
<keyword evidence="9" id="KW-0233">DNA recombination</keyword>
<evidence type="ECO:0000256" key="11">
    <source>
        <dbReference type="ARBA" id="ARBA00023235"/>
    </source>
</evidence>